<dbReference type="EMBL" id="JBGNUJ010000012">
    <property type="protein sequence ID" value="KAL3953080.1"/>
    <property type="molecule type" value="Genomic_DNA"/>
</dbReference>
<proteinExistence type="predicted"/>
<organism evidence="1 2">
    <name type="scientific">Purpureocillium lilacinum</name>
    <name type="common">Paecilomyces lilacinus</name>
    <dbReference type="NCBI Taxonomy" id="33203"/>
    <lineage>
        <taxon>Eukaryota</taxon>
        <taxon>Fungi</taxon>
        <taxon>Dikarya</taxon>
        <taxon>Ascomycota</taxon>
        <taxon>Pezizomycotina</taxon>
        <taxon>Sordariomycetes</taxon>
        <taxon>Hypocreomycetidae</taxon>
        <taxon>Hypocreales</taxon>
        <taxon>Ophiocordycipitaceae</taxon>
        <taxon>Purpureocillium</taxon>
    </lineage>
</organism>
<accession>A0ACC4D9N3</accession>
<dbReference type="Proteomes" id="UP001638806">
    <property type="component" value="Unassembled WGS sequence"/>
</dbReference>
<comment type="caution">
    <text evidence="1">The sequence shown here is derived from an EMBL/GenBank/DDBJ whole genome shotgun (WGS) entry which is preliminary data.</text>
</comment>
<evidence type="ECO:0000313" key="2">
    <source>
        <dbReference type="Proteomes" id="UP001638806"/>
    </source>
</evidence>
<name>A0ACC4D9N3_PURLI</name>
<reference evidence="1" key="1">
    <citation type="submission" date="2024-12" db="EMBL/GenBank/DDBJ databases">
        <title>Comparative genomics and development of molecular markers within Purpureocillium lilacinum and among Purpureocillium species.</title>
        <authorList>
            <person name="Yeh Z.-Y."/>
            <person name="Ni N.-T."/>
            <person name="Lo P.-H."/>
            <person name="Mushyakhwo K."/>
            <person name="Lin C.-F."/>
            <person name="Nai Y.-S."/>
        </authorList>
    </citation>
    <scope>NUCLEOTIDE SEQUENCE</scope>
    <source>
        <strain evidence="1">NCHU-NPUST-175</strain>
    </source>
</reference>
<gene>
    <name evidence="1" type="ORF">ACCO45_013023</name>
</gene>
<protein>
    <submittedName>
        <fullName evidence="1">Uncharacterized protein</fullName>
    </submittedName>
</protein>
<keyword evidence="2" id="KW-1185">Reference proteome</keyword>
<evidence type="ECO:0000313" key="1">
    <source>
        <dbReference type="EMBL" id="KAL3953080.1"/>
    </source>
</evidence>
<sequence length="141" mass="14893">MNPCSPGLARPTGLRAWATGLGFLHCLDCLVLQLVSAGWRCCPATSSTAGTGQKDLNHQLMLPFSSCSPESGYCCPGLGNYGDVSCDVRPGRFQRCSGPQPARPPVMEPPAPPRAPHRALPPRAREALRATGTAQSVPVQE</sequence>